<name>A0ABU8SF36_9LACO</name>
<feature type="transmembrane region" description="Helical" evidence="5">
    <location>
        <begin position="169"/>
        <end position="193"/>
    </location>
</feature>
<proteinExistence type="predicted"/>
<sequence>MLSLTYRSLKLYFCSRSNVLLSMLGALIAFVLYLVFIKQAMVDQWQNMPAKLALLDNWLIGGVLSATAITTTFSSLKQFVLDRESQVIKDLILTDVSYFKIQMSYVCASAIVGLLMQMMMAIIMMNYFVISDQVAFDLALLPQLIIIMLLATILSTAINLLILQFVKKVSTVALLSTIIGTASGFLVGTYMPLGALPSFAQWLVKLTPGSYVAALYRQLLMSDLLQNNLGNQLDLRHEVEFNLGVKYDLFGSQLSTWQDWVILLSVIVLAMALIAVVSSWQKREQR</sequence>
<feature type="transmembrane region" description="Helical" evidence="5">
    <location>
        <begin position="140"/>
        <end position="162"/>
    </location>
</feature>
<evidence type="ECO:0000256" key="3">
    <source>
        <dbReference type="ARBA" id="ARBA00022989"/>
    </source>
</evidence>
<keyword evidence="3 5" id="KW-1133">Transmembrane helix</keyword>
<gene>
    <name evidence="7" type="ORF">R4Y45_01955</name>
</gene>
<feature type="transmembrane region" description="Helical" evidence="5">
    <location>
        <begin position="57"/>
        <end position="76"/>
    </location>
</feature>
<evidence type="ECO:0000313" key="7">
    <source>
        <dbReference type="EMBL" id="MEJ6347992.1"/>
    </source>
</evidence>
<comment type="caution">
    <text evidence="7">The sequence shown here is derived from an EMBL/GenBank/DDBJ whole genome shotgun (WGS) entry which is preliminary data.</text>
</comment>
<dbReference type="RefSeq" id="WP_339968742.1">
    <property type="nucleotide sequence ID" value="NZ_JAWMWG010000001.1"/>
</dbReference>
<feature type="transmembrane region" description="Helical" evidence="5">
    <location>
        <begin position="260"/>
        <end position="280"/>
    </location>
</feature>
<dbReference type="PANTHER" id="PTHR43229">
    <property type="entry name" value="NODULATION PROTEIN J"/>
    <property type="match status" value="1"/>
</dbReference>
<reference evidence="7 8" key="1">
    <citation type="submission" date="2023-10" db="EMBL/GenBank/DDBJ databases">
        <title>Holzapfeliella saturejae sp. nov. isolated from Satureja montana flowers.</title>
        <authorList>
            <person name="Alcantara C."/>
            <person name="Zuniga M."/>
            <person name="Landete J.M."/>
            <person name="Monedero V."/>
        </authorList>
    </citation>
    <scope>NUCLEOTIDE SEQUENCE [LARGE SCALE GENOMIC DNA]</scope>
    <source>
        <strain evidence="7 8">He02</strain>
    </source>
</reference>
<dbReference type="PANTHER" id="PTHR43229:SF2">
    <property type="entry name" value="NODULATION PROTEIN J"/>
    <property type="match status" value="1"/>
</dbReference>
<dbReference type="InterPro" id="IPR047817">
    <property type="entry name" value="ABC2_TM_bact-type"/>
</dbReference>
<feature type="domain" description="ABC transmembrane type-2" evidence="6">
    <location>
        <begin position="17"/>
        <end position="279"/>
    </location>
</feature>
<comment type="subcellular location">
    <subcellularLocation>
        <location evidence="1">Membrane</location>
        <topology evidence="1">Multi-pass membrane protein</topology>
    </subcellularLocation>
</comment>
<dbReference type="Proteomes" id="UP001377804">
    <property type="component" value="Unassembled WGS sequence"/>
</dbReference>
<feature type="transmembrane region" description="Helical" evidence="5">
    <location>
        <begin position="105"/>
        <end position="128"/>
    </location>
</feature>
<feature type="transmembrane region" description="Helical" evidence="5">
    <location>
        <begin position="20"/>
        <end position="37"/>
    </location>
</feature>
<keyword evidence="2 5" id="KW-0812">Transmembrane</keyword>
<evidence type="ECO:0000259" key="6">
    <source>
        <dbReference type="PROSITE" id="PS51012"/>
    </source>
</evidence>
<dbReference type="EMBL" id="JAWMWG010000001">
    <property type="protein sequence ID" value="MEJ6347992.1"/>
    <property type="molecule type" value="Genomic_DNA"/>
</dbReference>
<evidence type="ECO:0000256" key="2">
    <source>
        <dbReference type="ARBA" id="ARBA00022692"/>
    </source>
</evidence>
<evidence type="ECO:0000256" key="1">
    <source>
        <dbReference type="ARBA" id="ARBA00004141"/>
    </source>
</evidence>
<dbReference type="InterPro" id="IPR013525">
    <property type="entry name" value="ABC2_TM"/>
</dbReference>
<accession>A0ABU8SF36</accession>
<evidence type="ECO:0000256" key="5">
    <source>
        <dbReference type="SAM" id="Phobius"/>
    </source>
</evidence>
<dbReference type="Pfam" id="PF12698">
    <property type="entry name" value="ABC2_membrane_3"/>
    <property type="match status" value="1"/>
</dbReference>
<dbReference type="InterPro" id="IPR051784">
    <property type="entry name" value="Nod_factor_ABC_transporter"/>
</dbReference>
<keyword evidence="4 5" id="KW-0472">Membrane</keyword>
<dbReference type="PROSITE" id="PS51012">
    <property type="entry name" value="ABC_TM2"/>
    <property type="match status" value="1"/>
</dbReference>
<protein>
    <submittedName>
        <fullName evidence="7">ABC transporter permease</fullName>
    </submittedName>
</protein>
<keyword evidence="8" id="KW-1185">Reference proteome</keyword>
<evidence type="ECO:0000313" key="8">
    <source>
        <dbReference type="Proteomes" id="UP001377804"/>
    </source>
</evidence>
<evidence type="ECO:0000256" key="4">
    <source>
        <dbReference type="ARBA" id="ARBA00023136"/>
    </source>
</evidence>
<organism evidence="7 8">
    <name type="scientific">Holzapfeliella saturejae</name>
    <dbReference type="NCBI Taxonomy" id="3082953"/>
    <lineage>
        <taxon>Bacteria</taxon>
        <taxon>Bacillati</taxon>
        <taxon>Bacillota</taxon>
        <taxon>Bacilli</taxon>
        <taxon>Lactobacillales</taxon>
        <taxon>Lactobacillaceae</taxon>
        <taxon>Holzapfeliella</taxon>
    </lineage>
</organism>